<dbReference type="GO" id="GO:0004672">
    <property type="term" value="F:protein kinase activity"/>
    <property type="evidence" value="ECO:0007669"/>
    <property type="project" value="InterPro"/>
</dbReference>
<sequence length="553" mass="61947">MASSQWDSMGQVANIAQLTGMDGLGLISMIVQSAQAVRRNKETCQELAQDVQLMCNLLRMLRDPEMMCQEEIMNALSGLEGTLMEAYALVTSCRDCSAMYRFFMGWKQADQFRRVKKKIAKYLQFYPMISHADLTRRLEKLATGAALSVSLSQDAQEALASSSTSHTNPEARAEEVTNEFEIGQRLTQSINDEEHHQSGQPKRVLTSSASKSKSWWHEMISSKKAAAAAKAHILSSSVELFTLADLEMATMNFSLSREVSNDIHGSVYMGLLPGGREVAINRKRLYSYNQGMENFLAEVTILSLLHHRHIISLIGCCVVEIGKRRLLFGRKNKLEERLLVFEHMKNGSLFTHLHGPSTSSFSSPVTISWKTRIEILLGVSQAINYMHSCVMPPVIHCNITSSNIMLDSCWAPRLSGFHSARRYDEAAESIDPEYVYRDTPASDLYSFGIVMLEVLSGRKPCDWDELYLEDEHGDNEPMDFPSAALLFMNAGELWKILDKRPGTEPTLRQLEAADLVARTAVHCLQEKGEDIPAMSDVMARLQAALELISCDDE</sequence>
<dbReference type="Gene3D" id="3.30.200.20">
    <property type="entry name" value="Phosphorylase Kinase, domain 1"/>
    <property type="match status" value="1"/>
</dbReference>
<dbReference type="InterPro" id="IPR045766">
    <property type="entry name" value="MCAfunc"/>
</dbReference>
<dbReference type="EnsemblPlants" id="LPERR11G18710.1">
    <property type="protein sequence ID" value="LPERR11G18710.1"/>
    <property type="gene ID" value="LPERR11G18710"/>
</dbReference>
<feature type="compositionally biased region" description="Polar residues" evidence="1">
    <location>
        <begin position="158"/>
        <end position="168"/>
    </location>
</feature>
<evidence type="ECO:0000256" key="1">
    <source>
        <dbReference type="SAM" id="MobiDB-lite"/>
    </source>
</evidence>
<dbReference type="PROSITE" id="PS50011">
    <property type="entry name" value="PROTEIN_KINASE_DOM"/>
    <property type="match status" value="1"/>
</dbReference>
<evidence type="ECO:0000313" key="3">
    <source>
        <dbReference type="EnsemblPlants" id="LPERR11G18710.1"/>
    </source>
</evidence>
<reference evidence="3 4" key="1">
    <citation type="submission" date="2012-08" db="EMBL/GenBank/DDBJ databases">
        <title>Oryza genome evolution.</title>
        <authorList>
            <person name="Wing R.A."/>
        </authorList>
    </citation>
    <scope>NUCLEOTIDE SEQUENCE</scope>
</reference>
<dbReference type="STRING" id="77586.A0A0D9XV38"/>
<dbReference type="InterPro" id="IPR036537">
    <property type="entry name" value="Adaptor_Cbl_N_dom_sf"/>
</dbReference>
<evidence type="ECO:0000259" key="2">
    <source>
        <dbReference type="PROSITE" id="PS50011"/>
    </source>
</evidence>
<dbReference type="SUPFAM" id="SSF56112">
    <property type="entry name" value="Protein kinase-like (PK-like)"/>
    <property type="match status" value="1"/>
</dbReference>
<protein>
    <recommendedName>
        <fullName evidence="2">Protein kinase domain-containing protein</fullName>
    </recommendedName>
</protein>
<accession>A0A0D9XV38</accession>
<dbReference type="Proteomes" id="UP000032180">
    <property type="component" value="Chromosome 11"/>
</dbReference>
<dbReference type="Gene3D" id="1.10.510.10">
    <property type="entry name" value="Transferase(Phosphotransferase) domain 1"/>
    <property type="match status" value="1"/>
</dbReference>
<dbReference type="PANTHER" id="PTHR46146:SF7">
    <property type="entry name" value="OS11G0664000 PROTEIN"/>
    <property type="match status" value="1"/>
</dbReference>
<feature type="domain" description="Protein kinase" evidence="2">
    <location>
        <begin position="253"/>
        <end position="516"/>
    </location>
</feature>
<dbReference type="InterPro" id="IPR059179">
    <property type="entry name" value="MLKL-like_MCAfunc"/>
</dbReference>
<organism evidence="3 4">
    <name type="scientific">Leersia perrieri</name>
    <dbReference type="NCBI Taxonomy" id="77586"/>
    <lineage>
        <taxon>Eukaryota</taxon>
        <taxon>Viridiplantae</taxon>
        <taxon>Streptophyta</taxon>
        <taxon>Embryophyta</taxon>
        <taxon>Tracheophyta</taxon>
        <taxon>Spermatophyta</taxon>
        <taxon>Magnoliopsida</taxon>
        <taxon>Liliopsida</taxon>
        <taxon>Poales</taxon>
        <taxon>Poaceae</taxon>
        <taxon>BOP clade</taxon>
        <taxon>Oryzoideae</taxon>
        <taxon>Oryzeae</taxon>
        <taxon>Oryzinae</taxon>
        <taxon>Leersia</taxon>
    </lineage>
</organism>
<dbReference type="InterPro" id="IPR011009">
    <property type="entry name" value="Kinase-like_dom_sf"/>
</dbReference>
<dbReference type="Gramene" id="LPERR11G18710.1">
    <property type="protein sequence ID" value="LPERR11G18710.1"/>
    <property type="gene ID" value="LPERR11G18710"/>
</dbReference>
<dbReference type="PANTHER" id="PTHR46146">
    <property type="entry name" value="SERINE/THREONINE-PROTEIN KINASE-LIKE PROTEIN CCR4"/>
    <property type="match status" value="1"/>
</dbReference>
<dbReference type="HOGENOM" id="CLU_000288_158_3_1"/>
<dbReference type="Pfam" id="PF00069">
    <property type="entry name" value="Pkinase"/>
    <property type="match status" value="1"/>
</dbReference>
<name>A0A0D9XV38_9ORYZ</name>
<dbReference type="CDD" id="cd21037">
    <property type="entry name" value="MLKL_NTD"/>
    <property type="match status" value="1"/>
</dbReference>
<dbReference type="Pfam" id="PF19584">
    <property type="entry name" value="MCAfunc"/>
    <property type="match status" value="1"/>
</dbReference>
<reference evidence="3" key="3">
    <citation type="submission" date="2015-04" db="UniProtKB">
        <authorList>
            <consortium name="EnsemblPlants"/>
        </authorList>
    </citation>
    <scope>IDENTIFICATION</scope>
</reference>
<evidence type="ECO:0000313" key="4">
    <source>
        <dbReference type="Proteomes" id="UP000032180"/>
    </source>
</evidence>
<proteinExistence type="predicted"/>
<dbReference type="GO" id="GO:0007166">
    <property type="term" value="P:cell surface receptor signaling pathway"/>
    <property type="evidence" value="ECO:0007669"/>
    <property type="project" value="InterPro"/>
</dbReference>
<dbReference type="AlphaFoldDB" id="A0A0D9XV38"/>
<dbReference type="InterPro" id="IPR000719">
    <property type="entry name" value="Prot_kinase_dom"/>
</dbReference>
<dbReference type="Gene3D" id="1.20.930.20">
    <property type="entry name" value="Adaptor protein Cbl, N-terminal domain"/>
    <property type="match status" value="1"/>
</dbReference>
<dbReference type="GO" id="GO:0005524">
    <property type="term" value="F:ATP binding"/>
    <property type="evidence" value="ECO:0007669"/>
    <property type="project" value="InterPro"/>
</dbReference>
<keyword evidence="4" id="KW-1185">Reference proteome</keyword>
<feature type="region of interest" description="Disordered" evidence="1">
    <location>
        <begin position="158"/>
        <end position="177"/>
    </location>
</feature>
<reference evidence="4" key="2">
    <citation type="submission" date="2013-12" db="EMBL/GenBank/DDBJ databases">
        <authorList>
            <person name="Yu Y."/>
            <person name="Lee S."/>
            <person name="de Baynast K."/>
            <person name="Wissotski M."/>
            <person name="Liu L."/>
            <person name="Talag J."/>
            <person name="Goicoechea J."/>
            <person name="Angelova A."/>
            <person name="Jetty R."/>
            <person name="Kudrna D."/>
            <person name="Golser W."/>
            <person name="Rivera L."/>
            <person name="Zhang J."/>
            <person name="Wing R."/>
        </authorList>
    </citation>
    <scope>NUCLEOTIDE SEQUENCE</scope>
</reference>
<dbReference type="eggNOG" id="KOG1187">
    <property type="taxonomic scope" value="Eukaryota"/>
</dbReference>